<dbReference type="OrthoDB" id="5180771at2"/>
<evidence type="ECO:0000313" key="3">
    <source>
        <dbReference type="Proteomes" id="UP000239494"/>
    </source>
</evidence>
<proteinExistence type="predicted"/>
<dbReference type="RefSeq" id="WP_106191782.1">
    <property type="nucleotide sequence ID" value="NZ_PVTF01000010.1"/>
</dbReference>
<dbReference type="AlphaFoldDB" id="A0A2T0SVJ3"/>
<sequence>MNARTEQVDDLQLVALPSAVNCAELFARFSLAEWSLRPMQDEAAHVLGHLVASVVDTANHRAPGFITLRLRLSGNMLILEVEIDPYAPKPSPTNALKGRHAGVLQLDDGCTLLWCELPLPRGMTASAVPLPRREPRRSPAAEGLPPEATEVDPQVMERLLYGLGGSQGWQAD</sequence>
<name>A0A2T0SVJ3_9PSEU</name>
<evidence type="ECO:0000256" key="1">
    <source>
        <dbReference type="SAM" id="MobiDB-lite"/>
    </source>
</evidence>
<reference evidence="2 3" key="1">
    <citation type="submission" date="2018-03" db="EMBL/GenBank/DDBJ databases">
        <title>Genomic Encyclopedia of Archaeal and Bacterial Type Strains, Phase II (KMG-II): from individual species to whole genera.</title>
        <authorList>
            <person name="Goeker M."/>
        </authorList>
    </citation>
    <scope>NUCLEOTIDE SEQUENCE [LARGE SCALE GENOMIC DNA]</scope>
    <source>
        <strain evidence="2 3">DSM 44720</strain>
    </source>
</reference>
<accession>A0A2T0SVJ3</accession>
<feature type="region of interest" description="Disordered" evidence="1">
    <location>
        <begin position="125"/>
        <end position="155"/>
    </location>
</feature>
<gene>
    <name evidence="2" type="ORF">CLV43_110249</name>
</gene>
<keyword evidence="3" id="KW-1185">Reference proteome</keyword>
<evidence type="ECO:0000313" key="2">
    <source>
        <dbReference type="EMBL" id="PRY37437.1"/>
    </source>
</evidence>
<dbReference type="EMBL" id="PVTF01000010">
    <property type="protein sequence ID" value="PRY37437.1"/>
    <property type="molecule type" value="Genomic_DNA"/>
</dbReference>
<dbReference type="Proteomes" id="UP000239494">
    <property type="component" value="Unassembled WGS sequence"/>
</dbReference>
<comment type="caution">
    <text evidence="2">The sequence shown here is derived from an EMBL/GenBank/DDBJ whole genome shotgun (WGS) entry which is preliminary data.</text>
</comment>
<protein>
    <recommendedName>
        <fullName evidence="4">Histidine kinase-like protein</fullName>
    </recommendedName>
</protein>
<organism evidence="2 3">
    <name type="scientific">Umezawaea tangerina</name>
    <dbReference type="NCBI Taxonomy" id="84725"/>
    <lineage>
        <taxon>Bacteria</taxon>
        <taxon>Bacillati</taxon>
        <taxon>Actinomycetota</taxon>
        <taxon>Actinomycetes</taxon>
        <taxon>Pseudonocardiales</taxon>
        <taxon>Pseudonocardiaceae</taxon>
        <taxon>Umezawaea</taxon>
    </lineage>
</organism>
<evidence type="ECO:0008006" key="4">
    <source>
        <dbReference type="Google" id="ProtNLM"/>
    </source>
</evidence>